<dbReference type="Ensembl" id="ENSLCAT00010010400.1">
    <property type="protein sequence ID" value="ENSLCAP00010010173.1"/>
    <property type="gene ID" value="ENSLCAG00010004852.1"/>
</dbReference>
<reference evidence="2" key="2">
    <citation type="submission" date="2025-05" db="UniProtKB">
        <authorList>
            <consortium name="Ensembl"/>
        </authorList>
    </citation>
    <scope>IDENTIFICATION</scope>
</reference>
<keyword evidence="3" id="KW-1185">Reference proteome</keyword>
<protein>
    <submittedName>
        <fullName evidence="2">Uncharacterized protein</fullName>
    </submittedName>
</protein>
<keyword evidence="1" id="KW-0812">Transmembrane</keyword>
<evidence type="ECO:0000313" key="2">
    <source>
        <dbReference type="Ensembl" id="ENSLCAP00010046636.1"/>
    </source>
</evidence>
<dbReference type="AlphaFoldDB" id="A0A4W6F813"/>
<reference evidence="3" key="1">
    <citation type="submission" date="2015-09" db="EMBL/GenBank/DDBJ databases">
        <authorList>
            <person name="Sai Rama Sridatta P."/>
        </authorList>
    </citation>
    <scope>NUCLEOTIDE SEQUENCE [LARGE SCALE GENOMIC DNA]</scope>
</reference>
<evidence type="ECO:0000313" key="3">
    <source>
        <dbReference type="Proteomes" id="UP000314980"/>
    </source>
</evidence>
<organism evidence="2 3">
    <name type="scientific">Lates calcarifer</name>
    <name type="common">Barramundi</name>
    <name type="synonym">Holocentrus calcarifer</name>
    <dbReference type="NCBI Taxonomy" id="8187"/>
    <lineage>
        <taxon>Eukaryota</taxon>
        <taxon>Metazoa</taxon>
        <taxon>Chordata</taxon>
        <taxon>Craniata</taxon>
        <taxon>Vertebrata</taxon>
        <taxon>Euteleostomi</taxon>
        <taxon>Actinopterygii</taxon>
        <taxon>Neopterygii</taxon>
        <taxon>Teleostei</taxon>
        <taxon>Neoteleostei</taxon>
        <taxon>Acanthomorphata</taxon>
        <taxon>Carangaria</taxon>
        <taxon>Carangaria incertae sedis</taxon>
        <taxon>Centropomidae</taxon>
        <taxon>Lates</taxon>
    </lineage>
</organism>
<keyword evidence="1" id="KW-1133">Transmembrane helix</keyword>
<dbReference type="Ensembl" id="ENSLCAT00010047765.1">
    <property type="protein sequence ID" value="ENSLCAP00010046636.1"/>
    <property type="gene ID" value="ENSLCAG00010021612.1"/>
</dbReference>
<sequence length="48" mass="5629">MCLIIELELLCHMPISKFKNEFSLSFVFVVMYLLSANFNHNYTGFPLL</sequence>
<feature type="transmembrane region" description="Helical" evidence="1">
    <location>
        <begin position="21"/>
        <end position="38"/>
    </location>
</feature>
<dbReference type="Proteomes" id="UP000314980">
    <property type="component" value="Unassembled WGS sequence"/>
</dbReference>
<evidence type="ECO:0000256" key="1">
    <source>
        <dbReference type="SAM" id="Phobius"/>
    </source>
</evidence>
<accession>A0A4W6F813</accession>
<dbReference type="GeneTree" id="ENSGT00970000197144"/>
<keyword evidence="1" id="KW-0472">Membrane</keyword>
<proteinExistence type="predicted"/>
<name>A0A4W6F813_LATCA</name>